<feature type="region of interest" description="Disordered" evidence="1">
    <location>
        <begin position="1"/>
        <end position="51"/>
    </location>
</feature>
<evidence type="ECO:0000256" key="1">
    <source>
        <dbReference type="SAM" id="MobiDB-lite"/>
    </source>
</evidence>
<protein>
    <submittedName>
        <fullName evidence="2">Uncharacterized protein</fullName>
    </submittedName>
</protein>
<proteinExistence type="predicted"/>
<keyword evidence="3" id="KW-1185">Reference proteome</keyword>
<organism evidence="2 3">
    <name type="scientific">Iris pallida</name>
    <name type="common">Sweet iris</name>
    <dbReference type="NCBI Taxonomy" id="29817"/>
    <lineage>
        <taxon>Eukaryota</taxon>
        <taxon>Viridiplantae</taxon>
        <taxon>Streptophyta</taxon>
        <taxon>Embryophyta</taxon>
        <taxon>Tracheophyta</taxon>
        <taxon>Spermatophyta</taxon>
        <taxon>Magnoliopsida</taxon>
        <taxon>Liliopsida</taxon>
        <taxon>Asparagales</taxon>
        <taxon>Iridaceae</taxon>
        <taxon>Iridoideae</taxon>
        <taxon>Irideae</taxon>
        <taxon>Iris</taxon>
    </lineage>
</organism>
<dbReference type="AlphaFoldDB" id="A0AAX6HQ69"/>
<sequence>MATTALASENWVRVVTTTPPGQQRMDRSPTNSLFVGEIHGDGDDGGRRLPR</sequence>
<reference evidence="2" key="2">
    <citation type="submission" date="2023-04" db="EMBL/GenBank/DDBJ databases">
        <authorList>
            <person name="Bruccoleri R.E."/>
            <person name="Oakeley E.J."/>
            <person name="Faust A.-M."/>
            <person name="Dessus-Babus S."/>
            <person name="Altorfer M."/>
            <person name="Burckhardt D."/>
            <person name="Oertli M."/>
            <person name="Naumann U."/>
            <person name="Petersen F."/>
            <person name="Wong J."/>
        </authorList>
    </citation>
    <scope>NUCLEOTIDE SEQUENCE</scope>
    <source>
        <strain evidence="2">GSM-AAB239-AS_SAM_17_03QT</strain>
        <tissue evidence="2">Leaf</tissue>
    </source>
</reference>
<name>A0AAX6HQ69_IRIPA</name>
<feature type="compositionally biased region" description="Basic and acidic residues" evidence="1">
    <location>
        <begin position="38"/>
        <end position="51"/>
    </location>
</feature>
<gene>
    <name evidence="2" type="ORF">M6B38_299435</name>
</gene>
<evidence type="ECO:0000313" key="2">
    <source>
        <dbReference type="EMBL" id="KAJ6842958.1"/>
    </source>
</evidence>
<reference evidence="2" key="1">
    <citation type="journal article" date="2023" name="GigaByte">
        <title>Genome assembly of the bearded iris, Iris pallida Lam.</title>
        <authorList>
            <person name="Bruccoleri R.E."/>
            <person name="Oakeley E.J."/>
            <person name="Faust A.M.E."/>
            <person name="Altorfer M."/>
            <person name="Dessus-Babus S."/>
            <person name="Burckhardt D."/>
            <person name="Oertli M."/>
            <person name="Naumann U."/>
            <person name="Petersen F."/>
            <person name="Wong J."/>
        </authorList>
    </citation>
    <scope>NUCLEOTIDE SEQUENCE</scope>
    <source>
        <strain evidence="2">GSM-AAB239-AS_SAM_17_03QT</strain>
    </source>
</reference>
<dbReference type="Proteomes" id="UP001140949">
    <property type="component" value="Unassembled WGS sequence"/>
</dbReference>
<comment type="caution">
    <text evidence="2">The sequence shown here is derived from an EMBL/GenBank/DDBJ whole genome shotgun (WGS) entry which is preliminary data.</text>
</comment>
<dbReference type="EMBL" id="JANAVB010007399">
    <property type="protein sequence ID" value="KAJ6842958.1"/>
    <property type="molecule type" value="Genomic_DNA"/>
</dbReference>
<evidence type="ECO:0000313" key="3">
    <source>
        <dbReference type="Proteomes" id="UP001140949"/>
    </source>
</evidence>
<accession>A0AAX6HQ69</accession>